<organism evidence="1 2">
    <name type="scientific">Trichinella papuae</name>
    <dbReference type="NCBI Taxonomy" id="268474"/>
    <lineage>
        <taxon>Eukaryota</taxon>
        <taxon>Metazoa</taxon>
        <taxon>Ecdysozoa</taxon>
        <taxon>Nematoda</taxon>
        <taxon>Enoplea</taxon>
        <taxon>Dorylaimia</taxon>
        <taxon>Trichinellida</taxon>
        <taxon>Trichinellidae</taxon>
        <taxon>Trichinella</taxon>
    </lineage>
</organism>
<evidence type="ECO:0000313" key="1">
    <source>
        <dbReference type="EMBL" id="KRZ64580.1"/>
    </source>
</evidence>
<gene>
    <name evidence="1" type="ORF">T10_697</name>
</gene>
<comment type="caution">
    <text evidence="1">The sequence shown here is derived from an EMBL/GenBank/DDBJ whole genome shotgun (WGS) entry which is preliminary data.</text>
</comment>
<sequence length="30" mass="3273">MFCFVAICIVTDGICLILTLKQSLADTLNL</sequence>
<accession>A0A0V1LYK5</accession>
<dbReference type="EMBL" id="JYDO01000954">
    <property type="protein sequence ID" value="KRZ64580.1"/>
    <property type="molecule type" value="Genomic_DNA"/>
</dbReference>
<reference evidence="1 2" key="1">
    <citation type="submission" date="2015-01" db="EMBL/GenBank/DDBJ databases">
        <title>Evolution of Trichinella species and genotypes.</title>
        <authorList>
            <person name="Korhonen P.K."/>
            <person name="Edoardo P."/>
            <person name="Giuseppe L.R."/>
            <person name="Gasser R.B."/>
        </authorList>
    </citation>
    <scope>NUCLEOTIDE SEQUENCE [LARGE SCALE GENOMIC DNA]</scope>
    <source>
        <strain evidence="1">ISS1980</strain>
    </source>
</reference>
<evidence type="ECO:0000313" key="2">
    <source>
        <dbReference type="Proteomes" id="UP000054843"/>
    </source>
</evidence>
<keyword evidence="2" id="KW-1185">Reference proteome</keyword>
<proteinExistence type="predicted"/>
<dbReference type="Proteomes" id="UP000054843">
    <property type="component" value="Unassembled WGS sequence"/>
</dbReference>
<dbReference type="AlphaFoldDB" id="A0A0V1LYK5"/>
<name>A0A0V1LYK5_9BILA</name>
<protein>
    <submittedName>
        <fullName evidence="1">Uncharacterized protein</fullName>
    </submittedName>
</protein>